<feature type="domain" description="Calcineurin-like phosphoesterase" evidence="1">
    <location>
        <begin position="194"/>
        <end position="413"/>
    </location>
</feature>
<dbReference type="KEGG" id="pbap:Pla133_09270"/>
<dbReference type="Pfam" id="PF00149">
    <property type="entry name" value="Metallophos"/>
    <property type="match status" value="1"/>
</dbReference>
<gene>
    <name evidence="2" type="ORF">Pla133_09270</name>
</gene>
<dbReference type="InterPro" id="IPR029052">
    <property type="entry name" value="Metallo-depent_PP-like"/>
</dbReference>
<dbReference type="InterPro" id="IPR004843">
    <property type="entry name" value="Calcineurin-like_PHP"/>
</dbReference>
<reference evidence="2 3" key="1">
    <citation type="submission" date="2019-02" db="EMBL/GenBank/DDBJ databases">
        <title>Deep-cultivation of Planctomycetes and their phenomic and genomic characterization uncovers novel biology.</title>
        <authorList>
            <person name="Wiegand S."/>
            <person name="Jogler M."/>
            <person name="Boedeker C."/>
            <person name="Pinto D."/>
            <person name="Vollmers J."/>
            <person name="Rivas-Marin E."/>
            <person name="Kohn T."/>
            <person name="Peeters S.H."/>
            <person name="Heuer A."/>
            <person name="Rast P."/>
            <person name="Oberbeckmann S."/>
            <person name="Bunk B."/>
            <person name="Jeske O."/>
            <person name="Meyerdierks A."/>
            <person name="Storesund J.E."/>
            <person name="Kallscheuer N."/>
            <person name="Luecker S."/>
            <person name="Lage O.M."/>
            <person name="Pohl T."/>
            <person name="Merkel B.J."/>
            <person name="Hornburger P."/>
            <person name="Mueller R.-W."/>
            <person name="Bruemmer F."/>
            <person name="Labrenz M."/>
            <person name="Spormann A.M."/>
            <person name="Op den Camp H."/>
            <person name="Overmann J."/>
            <person name="Amann R."/>
            <person name="Jetten M.S.M."/>
            <person name="Mascher T."/>
            <person name="Medema M.H."/>
            <person name="Devos D.P."/>
            <person name="Kaster A.-K."/>
            <person name="Ovreas L."/>
            <person name="Rohde M."/>
            <person name="Galperin M.Y."/>
            <person name="Jogler C."/>
        </authorList>
    </citation>
    <scope>NUCLEOTIDE SEQUENCE [LARGE SCALE GENOMIC DNA]</scope>
    <source>
        <strain evidence="2 3">Pla133</strain>
    </source>
</reference>
<sequence>MAHQQFTGDMERPHTSSRWLWEHPKVTACMQRAVGLLGPLLAGSTLTLTAQADVLFSNQSSADVYMSVGSMGVFSSDIFVPAGGVHWILSDVTGLALRARTDLDPFLGSGSYFDYEGIVYGLQNEGVVALRSESTPWLFGGLYLSAIDGTGVEYATSDAHRSDTVRNVKFLGSADCQFYEDQFVWEEIADATHQQMFNLLGPPESPAYRGIVMAGDLTQNARSVEFDAYLDSLIGLDRFVFDSVGNHDLLGGGLFTFSNPLKVIPNLTERNRVTSRSMSSAVDAVFFPMPFPQDPIPVKAPHYSWDWHDVHFVQLGLAPGMGDSQGTIFNHDGSPLPTYDSLAFLQADLLLNVGTSGRPVVLIHHYHLASEQEWCGSCSEGQHLDISESERLAYWEVLQPYNVAAILSGHVHTNAYHDKQHWKYNWADPTPAGSMKVIPNYILGAARGSGDEEPGSFVDWGVFAGIEMNAVNQLRLTRYSASGYMTTGGTDIVSFGDDILHVADLPPGSHGYGTSYQPFPDPRHADEALATRFPGTAGMPNAGAEGVQLSPGSYAGSMKLTQKAKWTSNGGAAVLGVD</sequence>
<dbReference type="GO" id="GO:0016787">
    <property type="term" value="F:hydrolase activity"/>
    <property type="evidence" value="ECO:0007669"/>
    <property type="project" value="InterPro"/>
</dbReference>
<evidence type="ECO:0000313" key="2">
    <source>
        <dbReference type="EMBL" id="QDU65861.1"/>
    </source>
</evidence>
<organism evidence="2 3">
    <name type="scientific">Engelhardtia mirabilis</name>
    <dbReference type="NCBI Taxonomy" id="2528011"/>
    <lineage>
        <taxon>Bacteria</taxon>
        <taxon>Pseudomonadati</taxon>
        <taxon>Planctomycetota</taxon>
        <taxon>Planctomycetia</taxon>
        <taxon>Planctomycetia incertae sedis</taxon>
        <taxon>Engelhardtia</taxon>
    </lineage>
</organism>
<evidence type="ECO:0000313" key="3">
    <source>
        <dbReference type="Proteomes" id="UP000316921"/>
    </source>
</evidence>
<dbReference type="AlphaFoldDB" id="A0A518BFV6"/>
<dbReference type="SUPFAM" id="SSF56300">
    <property type="entry name" value="Metallo-dependent phosphatases"/>
    <property type="match status" value="1"/>
</dbReference>
<keyword evidence="3" id="KW-1185">Reference proteome</keyword>
<name>A0A518BFV6_9BACT</name>
<proteinExistence type="predicted"/>
<dbReference type="EMBL" id="CP036287">
    <property type="protein sequence ID" value="QDU65861.1"/>
    <property type="molecule type" value="Genomic_DNA"/>
</dbReference>
<evidence type="ECO:0000259" key="1">
    <source>
        <dbReference type="Pfam" id="PF00149"/>
    </source>
</evidence>
<dbReference type="Gene3D" id="3.60.21.10">
    <property type="match status" value="1"/>
</dbReference>
<dbReference type="RefSeq" id="WP_145062885.1">
    <property type="nucleotide sequence ID" value="NZ_CP036287.1"/>
</dbReference>
<protein>
    <recommendedName>
        <fullName evidence="1">Calcineurin-like phosphoesterase domain-containing protein</fullName>
    </recommendedName>
</protein>
<dbReference type="Proteomes" id="UP000316921">
    <property type="component" value="Chromosome"/>
</dbReference>
<accession>A0A518BFV6</accession>